<name>A0A829YH93_9GAMM</name>
<keyword evidence="1" id="KW-0175">Coiled coil</keyword>
<dbReference type="AlphaFoldDB" id="A0A829YH93"/>
<dbReference type="Proteomes" id="UP000445000">
    <property type="component" value="Unassembled WGS sequence"/>
</dbReference>
<organism evidence="3 4">
    <name type="scientific">Steroidobacter agaridevorans</name>
    <dbReference type="NCBI Taxonomy" id="2695856"/>
    <lineage>
        <taxon>Bacteria</taxon>
        <taxon>Pseudomonadati</taxon>
        <taxon>Pseudomonadota</taxon>
        <taxon>Gammaproteobacteria</taxon>
        <taxon>Steroidobacterales</taxon>
        <taxon>Steroidobacteraceae</taxon>
        <taxon>Steroidobacter</taxon>
    </lineage>
</organism>
<proteinExistence type="predicted"/>
<gene>
    <name evidence="3" type="ORF">GCM10011487_46970</name>
</gene>
<feature type="coiled-coil region" evidence="1">
    <location>
        <begin position="13"/>
        <end position="40"/>
    </location>
</feature>
<sequence>MLICGASPLSAQETTQEEAIRRLNARMAELQAQIAEIQAELAAIHPEQLAQPGSIVSTQPPAPEKLTSQQQEEAIGEATRHHQTFAQDEEDAPRLYNAPMDPTYPGFFLLPGTHTLLRIDGSARADLIYDPRTPTMGDGFIPSSIPIASTSDHSNVNGSIRGSRFMADFRIPYGESASARTFIQYDFFGPNGTTAPRLRHFYAQLNNILVGQTFTNFMDPDAFGDELDNQGVNAAVSVRLPQARYSFGLGGGASASIALEDPDSSIDFSIAGAPVTPTTSAPDLTLHLRNEWENGHLQLASTFRDLGVEFPDGRRESTFGWGVNATGGIEVLGRNSIVLGLAYGHGIARYVGDTAGAGLDAAPESQTDLSLKALPLTAAYGSYQHYWNQNMRSSVTLGHVKVQNTSFQLPDTYHKSTYSGINLIWNPIGSLDVGAEFVYGWVEEKSGASADAPRFRITARYNFVKHRPAEERAP</sequence>
<feature type="region of interest" description="Disordered" evidence="2">
    <location>
        <begin position="53"/>
        <end position="80"/>
    </location>
</feature>
<evidence type="ECO:0000256" key="1">
    <source>
        <dbReference type="SAM" id="Coils"/>
    </source>
</evidence>
<evidence type="ECO:0000313" key="3">
    <source>
        <dbReference type="EMBL" id="GFE82697.1"/>
    </source>
</evidence>
<accession>A0A829YH93</accession>
<dbReference type="EMBL" id="BLJN01000005">
    <property type="protein sequence ID" value="GFE82697.1"/>
    <property type="molecule type" value="Genomic_DNA"/>
</dbReference>
<protein>
    <submittedName>
        <fullName evidence="3">Porin</fullName>
    </submittedName>
</protein>
<comment type="caution">
    <text evidence="3">The sequence shown here is derived from an EMBL/GenBank/DDBJ whole genome shotgun (WGS) entry which is preliminary data.</text>
</comment>
<dbReference type="SUPFAM" id="SSF56935">
    <property type="entry name" value="Porins"/>
    <property type="match status" value="1"/>
</dbReference>
<evidence type="ECO:0000256" key="2">
    <source>
        <dbReference type="SAM" id="MobiDB-lite"/>
    </source>
</evidence>
<keyword evidence="4" id="KW-1185">Reference proteome</keyword>
<dbReference type="Pfam" id="PF19577">
    <property type="entry name" value="DcaP"/>
    <property type="match status" value="1"/>
</dbReference>
<evidence type="ECO:0000313" key="4">
    <source>
        <dbReference type="Proteomes" id="UP000445000"/>
    </source>
</evidence>
<reference evidence="4" key="1">
    <citation type="submission" date="2020-01" db="EMBL/GenBank/DDBJ databases">
        <title>'Steroidobacter agaridevorans' sp. nov., agar-degrading bacteria isolated from rhizosphere soils.</title>
        <authorList>
            <person name="Ikenaga M."/>
            <person name="Kataoka M."/>
            <person name="Murouchi A."/>
            <person name="Katsuragi S."/>
            <person name="Sakai M."/>
        </authorList>
    </citation>
    <scope>NUCLEOTIDE SEQUENCE [LARGE SCALE GENOMIC DNA]</scope>
    <source>
        <strain evidence="4">YU21-B</strain>
    </source>
</reference>
<dbReference type="InterPro" id="IPR045748">
    <property type="entry name" value="DcaP"/>
</dbReference>